<feature type="compositionally biased region" description="Basic and acidic residues" evidence="12">
    <location>
        <begin position="85"/>
        <end position="100"/>
    </location>
</feature>
<evidence type="ECO:0000259" key="14">
    <source>
        <dbReference type="PROSITE" id="PS51132"/>
    </source>
</evidence>
<dbReference type="InterPro" id="IPR003599">
    <property type="entry name" value="Ig_sub"/>
</dbReference>
<dbReference type="SMART" id="SM00408">
    <property type="entry name" value="IGc2"/>
    <property type="match status" value="2"/>
</dbReference>
<comment type="subcellular location">
    <subcellularLocation>
        <location evidence="1">Cell membrane</location>
    </subcellularLocation>
    <subcellularLocation>
        <location evidence="2">Secreted</location>
    </subcellularLocation>
</comment>
<keyword evidence="3" id="KW-1003">Cell membrane</keyword>
<sequence>MFGSNPNFLLKNKAKVKRSKKMLHKINGTAFGICEIKFTFDFVIDSSTISPGFPGQKGIKGDLGPEGPPGKSIRGGQGRPGPKGTRGEHGQRGLDGRDGVPGEPGLDGVPGRAGTDGKDGTNGIDGRKGERGKDGKDGIPGNVGPSGPRGPKGEKGLAGPQGRKGPSGKDGLNGTPGTCLYCMKRNESSPYDYWLPPQIPISSSNSKKIRPIIIREEDNLRIQCAATGYPKPTIVWEREDGRPIDWGKWKDNSKVGQSINITKINRVHMGTYICIADNAIPPVAEYKFKVEVHFKPTLRIRHKWDQAIQADFGAKITFKCESEGFPEPVLYWERADGVVIPNDSIKYRIESHTLDSYIFNTSLTINNVNQYDYGEYYCVGKNLHGIEKILFRLGTRGQWTRPFPGDGDKPVVSGETPPVLSYEDVCPPPEACPFCPTPKDLKCKDTSLSLKDLTGGKELEILPIENATYPELENRTQDCEVSVIGKPVFHNHLDMDHGAWLRDAIQQDNVTIEKIWLTKDTETNNLYEFKNRIDYRKNVPSRNQPYKLLCPFKGNAHIVYNANFYYFCADGPKIIRYDLKTERVAATRILDNINATQYLYTTQYNVIDFNADDNGLWIIHATPDSNYTIVSKINETTLETTNSFNISIHHHKVGEMFIVCGVLYAVDSATVRYTKIRFALDLYSKKLLDKELNFVNPFNSTTTIGYNHNKNELYTWNLGNQFTY</sequence>
<feature type="domain" description="Olfactomedin-like" evidence="14">
    <location>
        <begin position="478"/>
        <end position="724"/>
    </location>
</feature>
<dbReference type="GO" id="GO:0005886">
    <property type="term" value="C:plasma membrane"/>
    <property type="evidence" value="ECO:0007669"/>
    <property type="project" value="UniProtKB-SubCell"/>
</dbReference>
<keyword evidence="8" id="KW-1015">Disulfide bond</keyword>
<dbReference type="Pfam" id="PF02191">
    <property type="entry name" value="OLF"/>
    <property type="match status" value="1"/>
</dbReference>
<evidence type="ECO:0000256" key="8">
    <source>
        <dbReference type="ARBA" id="ARBA00023157"/>
    </source>
</evidence>
<feature type="region of interest" description="Disordered" evidence="12">
    <location>
        <begin position="53"/>
        <end position="175"/>
    </location>
</feature>
<evidence type="ECO:0000259" key="13">
    <source>
        <dbReference type="PROSITE" id="PS50835"/>
    </source>
</evidence>
<dbReference type="InterPro" id="IPR050605">
    <property type="entry name" value="Olfactomedin-like_domain"/>
</dbReference>
<dbReference type="GO" id="GO:0007165">
    <property type="term" value="P:signal transduction"/>
    <property type="evidence" value="ECO:0007669"/>
    <property type="project" value="TreeGrafter"/>
</dbReference>
<gene>
    <name evidence="15" type="ORF">CLUMA_CG014952</name>
</gene>
<evidence type="ECO:0000256" key="11">
    <source>
        <dbReference type="PROSITE-ProRule" id="PRU00446"/>
    </source>
</evidence>
<dbReference type="SMART" id="SM00409">
    <property type="entry name" value="IG"/>
    <property type="match status" value="2"/>
</dbReference>
<comment type="caution">
    <text evidence="11">Lacks conserved residue(s) required for the propagation of feature annotation.</text>
</comment>
<dbReference type="InterPro" id="IPR036179">
    <property type="entry name" value="Ig-like_dom_sf"/>
</dbReference>
<name>A0A1J1INJ7_9DIPT</name>
<dbReference type="PROSITE" id="PS50835">
    <property type="entry name" value="IG_LIKE"/>
    <property type="match status" value="2"/>
</dbReference>
<evidence type="ECO:0000256" key="2">
    <source>
        <dbReference type="ARBA" id="ARBA00004613"/>
    </source>
</evidence>
<keyword evidence="6" id="KW-0677">Repeat</keyword>
<dbReference type="InterPro" id="IPR008160">
    <property type="entry name" value="Collagen"/>
</dbReference>
<feature type="non-terminal residue" evidence="15">
    <location>
        <position position="724"/>
    </location>
</feature>
<evidence type="ECO:0000256" key="4">
    <source>
        <dbReference type="ARBA" id="ARBA00022525"/>
    </source>
</evidence>
<dbReference type="FunFam" id="2.60.40.10:FF:000328">
    <property type="entry name" value="CLUMA_CG000981, isoform A"/>
    <property type="match status" value="1"/>
</dbReference>
<dbReference type="InterPro" id="IPR007110">
    <property type="entry name" value="Ig-like_dom"/>
</dbReference>
<feature type="domain" description="Ig-like" evidence="13">
    <location>
        <begin position="296"/>
        <end position="378"/>
    </location>
</feature>
<keyword evidence="7" id="KW-0472">Membrane</keyword>
<dbReference type="PANTHER" id="PTHR23192">
    <property type="entry name" value="OLFACTOMEDIN-RELATED"/>
    <property type="match status" value="1"/>
</dbReference>
<dbReference type="Pfam" id="PF13927">
    <property type="entry name" value="Ig_3"/>
    <property type="match status" value="2"/>
</dbReference>
<keyword evidence="10" id="KW-0393">Immunoglobulin domain</keyword>
<dbReference type="InterPro" id="IPR013783">
    <property type="entry name" value="Ig-like_fold"/>
</dbReference>
<dbReference type="SUPFAM" id="SSF48726">
    <property type="entry name" value="Immunoglobulin"/>
    <property type="match status" value="2"/>
</dbReference>
<dbReference type="GO" id="GO:0005615">
    <property type="term" value="C:extracellular space"/>
    <property type="evidence" value="ECO:0007669"/>
    <property type="project" value="TreeGrafter"/>
</dbReference>
<dbReference type="Gene3D" id="2.60.40.10">
    <property type="entry name" value="Immunoglobulins"/>
    <property type="match status" value="2"/>
</dbReference>
<dbReference type="EMBL" id="CVRI01000056">
    <property type="protein sequence ID" value="CRL01736.1"/>
    <property type="molecule type" value="Genomic_DNA"/>
</dbReference>
<evidence type="ECO:0000256" key="6">
    <source>
        <dbReference type="ARBA" id="ARBA00022737"/>
    </source>
</evidence>
<evidence type="ECO:0000256" key="7">
    <source>
        <dbReference type="ARBA" id="ARBA00023136"/>
    </source>
</evidence>
<dbReference type="PROSITE" id="PS51132">
    <property type="entry name" value="OLF"/>
    <property type="match status" value="1"/>
</dbReference>
<evidence type="ECO:0000256" key="10">
    <source>
        <dbReference type="ARBA" id="ARBA00023319"/>
    </source>
</evidence>
<evidence type="ECO:0000256" key="9">
    <source>
        <dbReference type="ARBA" id="ARBA00023180"/>
    </source>
</evidence>
<proteinExistence type="predicted"/>
<organism evidence="15 16">
    <name type="scientific">Clunio marinus</name>
    <dbReference type="NCBI Taxonomy" id="568069"/>
    <lineage>
        <taxon>Eukaryota</taxon>
        <taxon>Metazoa</taxon>
        <taxon>Ecdysozoa</taxon>
        <taxon>Arthropoda</taxon>
        <taxon>Hexapoda</taxon>
        <taxon>Insecta</taxon>
        <taxon>Pterygota</taxon>
        <taxon>Neoptera</taxon>
        <taxon>Endopterygota</taxon>
        <taxon>Diptera</taxon>
        <taxon>Nematocera</taxon>
        <taxon>Chironomoidea</taxon>
        <taxon>Chironomidae</taxon>
        <taxon>Clunio</taxon>
    </lineage>
</organism>
<keyword evidence="5" id="KW-0732">Signal</keyword>
<evidence type="ECO:0000313" key="16">
    <source>
        <dbReference type="Proteomes" id="UP000183832"/>
    </source>
</evidence>
<evidence type="ECO:0000256" key="1">
    <source>
        <dbReference type="ARBA" id="ARBA00004236"/>
    </source>
</evidence>
<dbReference type="AlphaFoldDB" id="A0A1J1INJ7"/>
<dbReference type="Proteomes" id="UP000183832">
    <property type="component" value="Unassembled WGS sequence"/>
</dbReference>
<dbReference type="STRING" id="568069.A0A1J1INJ7"/>
<dbReference type="InterPro" id="IPR003112">
    <property type="entry name" value="Olfac-like_dom"/>
</dbReference>
<dbReference type="SMART" id="SM00284">
    <property type="entry name" value="OLF"/>
    <property type="match status" value="1"/>
</dbReference>
<evidence type="ECO:0000256" key="3">
    <source>
        <dbReference type="ARBA" id="ARBA00022475"/>
    </source>
</evidence>
<dbReference type="InterPro" id="IPR003598">
    <property type="entry name" value="Ig_sub2"/>
</dbReference>
<protein>
    <submittedName>
        <fullName evidence="15">CLUMA_CG014952, isoform A</fullName>
    </submittedName>
</protein>
<evidence type="ECO:0000313" key="15">
    <source>
        <dbReference type="EMBL" id="CRL01736.1"/>
    </source>
</evidence>
<evidence type="ECO:0000256" key="5">
    <source>
        <dbReference type="ARBA" id="ARBA00022729"/>
    </source>
</evidence>
<keyword evidence="16" id="KW-1185">Reference proteome</keyword>
<feature type="compositionally biased region" description="Basic and acidic residues" evidence="12">
    <location>
        <begin position="115"/>
        <end position="137"/>
    </location>
</feature>
<dbReference type="PANTHER" id="PTHR23192:SF85">
    <property type="entry name" value="GLIOMEDIN"/>
    <property type="match status" value="1"/>
</dbReference>
<accession>A0A1J1INJ7</accession>
<reference evidence="15 16" key="1">
    <citation type="submission" date="2015-04" db="EMBL/GenBank/DDBJ databases">
        <authorList>
            <person name="Syromyatnikov M.Y."/>
            <person name="Popov V.N."/>
        </authorList>
    </citation>
    <scope>NUCLEOTIDE SEQUENCE [LARGE SCALE GENOMIC DNA]</scope>
</reference>
<evidence type="ECO:0000256" key="12">
    <source>
        <dbReference type="SAM" id="MobiDB-lite"/>
    </source>
</evidence>
<dbReference type="OrthoDB" id="8626508at2759"/>
<feature type="domain" description="Ig-like" evidence="13">
    <location>
        <begin position="197"/>
        <end position="291"/>
    </location>
</feature>
<dbReference type="Pfam" id="PF01391">
    <property type="entry name" value="Collagen"/>
    <property type="match status" value="1"/>
</dbReference>
<keyword evidence="4" id="KW-0964">Secreted</keyword>
<keyword evidence="9" id="KW-0325">Glycoprotein</keyword>